<sequence>MATVTSQGAQYLSRGVTSSRGARFFIEWTTRPLTNGHGGFGDLVLHQWCHRLLWARRIDVGGFLALGCRGNDYLEPLSRSPRAAQSLGLVNRRREFGPGPVRHKYGVVVAHGNLGCNRGRRRRLLPGHRAGSSSALDICYRSGRLGFIPKTTHRLCSRKYFRRTDFYDRPAYHRLVGHFISPSSPHPFGHSHRCCRYSGFDKTAIN</sequence>
<dbReference type="AlphaFoldDB" id="A0A6J6UHN6"/>
<protein>
    <submittedName>
        <fullName evidence="1">Unannotated protein</fullName>
    </submittedName>
</protein>
<evidence type="ECO:0000313" key="1">
    <source>
        <dbReference type="EMBL" id="CAB4758037.1"/>
    </source>
</evidence>
<accession>A0A6J6UHN6</accession>
<dbReference type="EMBL" id="CAEZZA010000198">
    <property type="protein sequence ID" value="CAB4758037.1"/>
    <property type="molecule type" value="Genomic_DNA"/>
</dbReference>
<reference evidence="1" key="1">
    <citation type="submission" date="2020-05" db="EMBL/GenBank/DDBJ databases">
        <authorList>
            <person name="Chiriac C."/>
            <person name="Salcher M."/>
            <person name="Ghai R."/>
            <person name="Kavagutti S V."/>
        </authorList>
    </citation>
    <scope>NUCLEOTIDE SEQUENCE</scope>
</reference>
<organism evidence="1">
    <name type="scientific">freshwater metagenome</name>
    <dbReference type="NCBI Taxonomy" id="449393"/>
    <lineage>
        <taxon>unclassified sequences</taxon>
        <taxon>metagenomes</taxon>
        <taxon>ecological metagenomes</taxon>
    </lineage>
</organism>
<name>A0A6J6UHN6_9ZZZZ</name>
<gene>
    <name evidence="1" type="ORF">UFOPK2809_01260</name>
</gene>
<proteinExistence type="predicted"/>